<accession>A0ABQ9TW57</accession>
<organism evidence="1 2">
    <name type="scientific">Saguinus oedipus</name>
    <name type="common">Cotton-top tamarin</name>
    <name type="synonym">Oedipomidas oedipus</name>
    <dbReference type="NCBI Taxonomy" id="9490"/>
    <lineage>
        <taxon>Eukaryota</taxon>
        <taxon>Metazoa</taxon>
        <taxon>Chordata</taxon>
        <taxon>Craniata</taxon>
        <taxon>Vertebrata</taxon>
        <taxon>Euteleostomi</taxon>
        <taxon>Mammalia</taxon>
        <taxon>Eutheria</taxon>
        <taxon>Euarchontoglires</taxon>
        <taxon>Primates</taxon>
        <taxon>Haplorrhini</taxon>
        <taxon>Platyrrhini</taxon>
        <taxon>Cebidae</taxon>
        <taxon>Callitrichinae</taxon>
        <taxon>Saguinus</taxon>
    </lineage>
</organism>
<evidence type="ECO:0000313" key="2">
    <source>
        <dbReference type="Proteomes" id="UP001266305"/>
    </source>
</evidence>
<keyword evidence="2" id="KW-1185">Reference proteome</keyword>
<dbReference type="Proteomes" id="UP001266305">
    <property type="component" value="Unassembled WGS sequence"/>
</dbReference>
<name>A0ABQ9TW57_SAGOE</name>
<proteinExistence type="predicted"/>
<evidence type="ECO:0000313" key="1">
    <source>
        <dbReference type="EMBL" id="KAK2089041.1"/>
    </source>
</evidence>
<gene>
    <name evidence="1" type="ORF">P7K49_034948</name>
</gene>
<comment type="caution">
    <text evidence="1">The sequence shown here is derived from an EMBL/GenBank/DDBJ whole genome shotgun (WGS) entry which is preliminary data.</text>
</comment>
<reference evidence="1 2" key="1">
    <citation type="submission" date="2023-05" db="EMBL/GenBank/DDBJ databases">
        <title>B98-5 Cell Line De Novo Hybrid Assembly: An Optical Mapping Approach.</title>
        <authorList>
            <person name="Kananen K."/>
            <person name="Auerbach J.A."/>
            <person name="Kautto E."/>
            <person name="Blachly J.S."/>
        </authorList>
    </citation>
    <scope>NUCLEOTIDE SEQUENCE [LARGE SCALE GENOMIC DNA]</scope>
    <source>
        <strain evidence="1">B95-8</strain>
        <tissue evidence="1">Cell line</tissue>
    </source>
</reference>
<dbReference type="EMBL" id="JASSZA010000019">
    <property type="protein sequence ID" value="KAK2089041.1"/>
    <property type="molecule type" value="Genomic_DNA"/>
</dbReference>
<sequence>MGELLSGCQTRIVEAVALEEESLANSQVWGVYWTSPYQILNTKFGLPTPFHQTAERRV</sequence>
<protein>
    <submittedName>
        <fullName evidence="1">Uncharacterized protein</fullName>
    </submittedName>
</protein>